<dbReference type="Gene3D" id="1.10.10.10">
    <property type="entry name" value="Winged helix-like DNA-binding domain superfamily/Winged helix DNA-binding domain"/>
    <property type="match status" value="1"/>
</dbReference>
<feature type="domain" description="HTH lysR-type" evidence="5">
    <location>
        <begin position="5"/>
        <end position="62"/>
    </location>
</feature>
<dbReference type="GO" id="GO:0003677">
    <property type="term" value="F:DNA binding"/>
    <property type="evidence" value="ECO:0007669"/>
    <property type="project" value="UniProtKB-KW"/>
</dbReference>
<dbReference type="Gene3D" id="3.40.190.290">
    <property type="match status" value="1"/>
</dbReference>
<accession>A0A756I3B6</accession>
<dbReference type="Pfam" id="PF03466">
    <property type="entry name" value="LysR_substrate"/>
    <property type="match status" value="1"/>
</dbReference>
<dbReference type="Pfam" id="PF00126">
    <property type="entry name" value="HTH_1"/>
    <property type="match status" value="1"/>
</dbReference>
<gene>
    <name evidence="6" type="ORF">G8O67_004979</name>
</gene>
<dbReference type="InterPro" id="IPR036388">
    <property type="entry name" value="WH-like_DNA-bd_sf"/>
</dbReference>
<dbReference type="SUPFAM" id="SSF46785">
    <property type="entry name" value="Winged helix' DNA-binding domain"/>
    <property type="match status" value="1"/>
</dbReference>
<dbReference type="PANTHER" id="PTHR30419">
    <property type="entry name" value="HTH-TYPE TRANSCRIPTIONAL REGULATOR YBHD"/>
    <property type="match status" value="1"/>
</dbReference>
<evidence type="ECO:0000256" key="2">
    <source>
        <dbReference type="ARBA" id="ARBA00023015"/>
    </source>
</evidence>
<dbReference type="PROSITE" id="PS50931">
    <property type="entry name" value="HTH_LYSR"/>
    <property type="match status" value="1"/>
</dbReference>
<comment type="similarity">
    <text evidence="1">Belongs to the LysR transcriptional regulatory family.</text>
</comment>
<comment type="caution">
    <text evidence="6">The sequence shown here is derived from an EMBL/GenBank/DDBJ whole genome shotgun (WGS) entry which is preliminary data.</text>
</comment>
<protein>
    <submittedName>
        <fullName evidence="6">LysR family transcriptional regulator</fullName>
    </submittedName>
</protein>
<dbReference type="InterPro" id="IPR050950">
    <property type="entry name" value="HTH-type_LysR_regulators"/>
</dbReference>
<dbReference type="FunFam" id="1.10.10.10:FF:000001">
    <property type="entry name" value="LysR family transcriptional regulator"/>
    <property type="match status" value="1"/>
</dbReference>
<keyword evidence="4" id="KW-0804">Transcription</keyword>
<dbReference type="InterPro" id="IPR000847">
    <property type="entry name" value="LysR_HTH_N"/>
</dbReference>
<dbReference type="InterPro" id="IPR036390">
    <property type="entry name" value="WH_DNA-bd_sf"/>
</dbReference>
<dbReference type="InterPro" id="IPR005119">
    <property type="entry name" value="LysR_subst-bd"/>
</dbReference>
<keyword evidence="2" id="KW-0805">Transcription regulation</keyword>
<organism evidence="6">
    <name type="scientific">Salmonella enterica</name>
    <name type="common">Salmonella choleraesuis</name>
    <dbReference type="NCBI Taxonomy" id="28901"/>
    <lineage>
        <taxon>Bacteria</taxon>
        <taxon>Pseudomonadati</taxon>
        <taxon>Pseudomonadota</taxon>
        <taxon>Gammaproteobacteria</taxon>
        <taxon>Enterobacterales</taxon>
        <taxon>Enterobacteriaceae</taxon>
        <taxon>Salmonella</taxon>
    </lineage>
</organism>
<dbReference type="PANTHER" id="PTHR30419:SF30">
    <property type="entry name" value="LYSR FAMILY TRANSCRIPTIONAL REGULATOR"/>
    <property type="match status" value="1"/>
</dbReference>
<reference evidence="6" key="1">
    <citation type="journal article" date="2018" name="Genome Biol.">
        <title>SKESA: strategic k-mer extension for scrupulous assemblies.</title>
        <authorList>
            <person name="Souvorov A."/>
            <person name="Agarwala R."/>
            <person name="Lipman D.J."/>
        </authorList>
    </citation>
    <scope>NUCLEOTIDE SEQUENCE</scope>
    <source>
        <strain evidence="6">MA.CK_00/00002125</strain>
    </source>
</reference>
<dbReference type="GO" id="GO:0003700">
    <property type="term" value="F:DNA-binding transcription factor activity"/>
    <property type="evidence" value="ECO:0007669"/>
    <property type="project" value="InterPro"/>
</dbReference>
<proteinExistence type="inferred from homology"/>
<sequence length="300" mass="33869">MSANLKLHQLRAFVDVARQGSIRAASRLSGLSQPALTKAIKELELALGARLFERRQQGVTLTDIGDNFFHHASLVLEELRVAQEDIQQRLGLAGGRVNIGVGGSIARTIMPQVITQFHREYPLVKVRIVEGQLVSMVHELRQGMLDFTINTYDQHHLDQELIFERLMQRDYQVVMRKGHPMAHARSLTELQHCDWTMPTPQGSYYRLLHDLFGERGIAPKIVVTCETFMACTSLVAKSDFVSIVSRDVIEDPTHSGQLIALALDDPLPKATFYLIQRKDTALTPMSAYMAQLFRRYCQSG</sequence>
<evidence type="ECO:0000256" key="4">
    <source>
        <dbReference type="ARBA" id="ARBA00023163"/>
    </source>
</evidence>
<dbReference type="SUPFAM" id="SSF53850">
    <property type="entry name" value="Periplasmic binding protein-like II"/>
    <property type="match status" value="1"/>
</dbReference>
<dbReference type="EMBL" id="DAAWYJ010000035">
    <property type="protein sequence ID" value="HAG0017591.1"/>
    <property type="molecule type" value="Genomic_DNA"/>
</dbReference>
<evidence type="ECO:0000259" key="5">
    <source>
        <dbReference type="PROSITE" id="PS50931"/>
    </source>
</evidence>
<dbReference type="AlphaFoldDB" id="A0A756I3B6"/>
<dbReference type="PRINTS" id="PR00039">
    <property type="entry name" value="HTHLYSR"/>
</dbReference>
<dbReference type="GO" id="GO:0005829">
    <property type="term" value="C:cytosol"/>
    <property type="evidence" value="ECO:0007669"/>
    <property type="project" value="TreeGrafter"/>
</dbReference>
<keyword evidence="3" id="KW-0238">DNA-binding</keyword>
<reference evidence="6" key="2">
    <citation type="submission" date="2020-02" db="EMBL/GenBank/DDBJ databases">
        <authorList>
            <consortium name="NCBI Pathogen Detection Project"/>
        </authorList>
    </citation>
    <scope>NUCLEOTIDE SEQUENCE</scope>
    <source>
        <strain evidence="6">MA.CK_00/00002125</strain>
    </source>
</reference>
<name>A0A756I3B6_SALER</name>
<evidence type="ECO:0000256" key="1">
    <source>
        <dbReference type="ARBA" id="ARBA00009437"/>
    </source>
</evidence>
<evidence type="ECO:0000313" key="6">
    <source>
        <dbReference type="EMBL" id="HAG0017591.1"/>
    </source>
</evidence>
<evidence type="ECO:0000256" key="3">
    <source>
        <dbReference type="ARBA" id="ARBA00023125"/>
    </source>
</evidence>
<dbReference type="NCBIfam" id="NF007307">
    <property type="entry name" value="PRK09791.1"/>
    <property type="match status" value="1"/>
</dbReference>